<dbReference type="Pfam" id="PF03747">
    <property type="entry name" value="ADP_ribosyl_GH"/>
    <property type="match status" value="1"/>
</dbReference>
<dbReference type="RefSeq" id="WP_179767631.1">
    <property type="nucleotide sequence ID" value="NZ_JACCFO010000001.1"/>
</dbReference>
<dbReference type="Proteomes" id="UP000575985">
    <property type="component" value="Unassembled WGS sequence"/>
</dbReference>
<dbReference type="Gene3D" id="1.10.4080.10">
    <property type="entry name" value="ADP-ribosylation/Crystallin J1"/>
    <property type="match status" value="1"/>
</dbReference>
<feature type="region of interest" description="Disordered" evidence="1">
    <location>
        <begin position="1"/>
        <end position="27"/>
    </location>
</feature>
<evidence type="ECO:0000313" key="2">
    <source>
        <dbReference type="EMBL" id="NYI96233.1"/>
    </source>
</evidence>
<dbReference type="EMBL" id="JACCFO010000001">
    <property type="protein sequence ID" value="NYI96233.1"/>
    <property type="molecule type" value="Genomic_DNA"/>
</dbReference>
<keyword evidence="3" id="KW-1185">Reference proteome</keyword>
<comment type="caution">
    <text evidence="2">The sequence shown here is derived from an EMBL/GenBank/DDBJ whole genome shotgun (WGS) entry which is preliminary data.</text>
</comment>
<evidence type="ECO:0000313" key="3">
    <source>
        <dbReference type="Proteomes" id="UP000575985"/>
    </source>
</evidence>
<protein>
    <submittedName>
        <fullName evidence="2">ADP-ribosylglycohydrolase</fullName>
    </submittedName>
</protein>
<evidence type="ECO:0000256" key="1">
    <source>
        <dbReference type="SAM" id="MobiDB-lite"/>
    </source>
</evidence>
<dbReference type="GO" id="GO:0016787">
    <property type="term" value="F:hydrolase activity"/>
    <property type="evidence" value="ECO:0007669"/>
    <property type="project" value="UniProtKB-KW"/>
</dbReference>
<reference evidence="2 3" key="1">
    <citation type="submission" date="2020-07" db="EMBL/GenBank/DDBJ databases">
        <title>Sequencing the genomes of 1000 actinobacteria strains.</title>
        <authorList>
            <person name="Klenk H.-P."/>
        </authorList>
    </citation>
    <scope>NUCLEOTIDE SEQUENCE [LARGE SCALE GENOMIC DNA]</scope>
    <source>
        <strain evidence="2 3">DSM 45927</strain>
    </source>
</reference>
<accession>A0A853BLY0</accession>
<dbReference type="InterPro" id="IPR005502">
    <property type="entry name" value="Ribosyl_crysJ1"/>
</dbReference>
<dbReference type="SUPFAM" id="SSF101478">
    <property type="entry name" value="ADP-ribosylglycohydrolase"/>
    <property type="match status" value="1"/>
</dbReference>
<proteinExistence type="predicted"/>
<gene>
    <name evidence="2" type="ORF">HNR12_002510</name>
</gene>
<name>A0A853BLY0_9ACTN</name>
<keyword evidence="2" id="KW-0378">Hydrolase</keyword>
<organism evidence="2 3">
    <name type="scientific">Streptomonospora nanhaiensis</name>
    <dbReference type="NCBI Taxonomy" id="1323731"/>
    <lineage>
        <taxon>Bacteria</taxon>
        <taxon>Bacillati</taxon>
        <taxon>Actinomycetota</taxon>
        <taxon>Actinomycetes</taxon>
        <taxon>Streptosporangiales</taxon>
        <taxon>Nocardiopsidaceae</taxon>
        <taxon>Streptomonospora</taxon>
    </lineage>
</organism>
<dbReference type="AlphaFoldDB" id="A0A853BLY0"/>
<dbReference type="InterPro" id="IPR036705">
    <property type="entry name" value="Ribosyl_crysJ1_sf"/>
</dbReference>
<sequence length="376" mass="37080">MTTGDDPARRTGAGTAGAGPGPQASGALGDRIRGAFAGLAIGDAVGWPAGRHRFALLAPWTRRLGRELDLFAEEHRVTTLPVPFALNQPVAPLAMGPSDDAEWLAWTALGIATDRAEAFAALAGRDDIRARISVRTALDNLARGLGPPHSGHDNPHFFDDAAAVRAVAFGAARPGRPEAAADDARADAEVTNSGDGVSAARAMAAAVAAAVAGAGPAEALATGTAQLPPGSAIGAVVGEALAELGRAAPGQPFDLLPALEAVCCDHVYSYGTAAQATLAAAFALTGAAQGALGPAVSAAACLAPLADSAPALTGALAGALGGYSAVAPAWRARAAPLAGCCLPELAGTDLIGVADALAASARSDNDDRGAGARRDP</sequence>